<feature type="domain" description="Rieske" evidence="6">
    <location>
        <begin position="418"/>
        <end position="502"/>
    </location>
</feature>
<dbReference type="RefSeq" id="WP_380897123.1">
    <property type="nucleotide sequence ID" value="NZ_JBHTKY010000019.1"/>
</dbReference>
<dbReference type="Proteomes" id="UP001597205">
    <property type="component" value="Unassembled WGS sequence"/>
</dbReference>
<dbReference type="Pfam" id="PF01266">
    <property type="entry name" value="DAO"/>
    <property type="match status" value="1"/>
</dbReference>
<dbReference type="SUPFAM" id="SSF51905">
    <property type="entry name" value="FAD/NAD(P)-binding domain"/>
    <property type="match status" value="1"/>
</dbReference>
<keyword evidence="5" id="KW-1015">Disulfide bond</keyword>
<proteinExistence type="predicted"/>
<keyword evidence="3" id="KW-0408">Iron</keyword>
<evidence type="ECO:0000256" key="3">
    <source>
        <dbReference type="ARBA" id="ARBA00023004"/>
    </source>
</evidence>
<evidence type="ECO:0000256" key="1">
    <source>
        <dbReference type="ARBA" id="ARBA00022714"/>
    </source>
</evidence>
<evidence type="ECO:0000256" key="5">
    <source>
        <dbReference type="ARBA" id="ARBA00023157"/>
    </source>
</evidence>
<evidence type="ECO:0000313" key="8">
    <source>
        <dbReference type="Proteomes" id="UP001597205"/>
    </source>
</evidence>
<dbReference type="Gene3D" id="2.102.10.10">
    <property type="entry name" value="Rieske [2Fe-2S] iron-sulphur domain"/>
    <property type="match status" value="1"/>
</dbReference>
<dbReference type="PRINTS" id="PR00162">
    <property type="entry name" value="RIESKE"/>
</dbReference>
<gene>
    <name evidence="7" type="ORF">ACFQ2C_12650</name>
</gene>
<accession>A0ABW3RNP0</accession>
<keyword evidence="8" id="KW-1185">Reference proteome</keyword>
<dbReference type="InterPro" id="IPR017941">
    <property type="entry name" value="Rieske_2Fe-2S"/>
</dbReference>
<dbReference type="InterPro" id="IPR006076">
    <property type="entry name" value="FAD-dep_OxRdtase"/>
</dbReference>
<dbReference type="InterPro" id="IPR036188">
    <property type="entry name" value="FAD/NAD-bd_sf"/>
</dbReference>
<evidence type="ECO:0000313" key="7">
    <source>
        <dbReference type="EMBL" id="MFD1166456.1"/>
    </source>
</evidence>
<comment type="caution">
    <text evidence="7">The sequence shown here is derived from an EMBL/GenBank/DDBJ whole genome shotgun (WGS) entry which is preliminary data.</text>
</comment>
<evidence type="ECO:0000259" key="6">
    <source>
        <dbReference type="PROSITE" id="PS51296"/>
    </source>
</evidence>
<reference evidence="8" key="1">
    <citation type="journal article" date="2019" name="Int. J. Syst. Evol. Microbiol.">
        <title>The Global Catalogue of Microorganisms (GCM) 10K type strain sequencing project: providing services to taxonomists for standard genome sequencing and annotation.</title>
        <authorList>
            <consortium name="The Broad Institute Genomics Platform"/>
            <consortium name="The Broad Institute Genome Sequencing Center for Infectious Disease"/>
            <person name="Wu L."/>
            <person name="Ma J."/>
        </authorList>
    </citation>
    <scope>NUCLEOTIDE SEQUENCE [LARGE SCALE GENOMIC DNA]</scope>
    <source>
        <strain evidence="8">CCUG 52468</strain>
    </source>
</reference>
<organism evidence="7 8">
    <name type="scientific">Sphingobacterium daejeonense</name>
    <dbReference type="NCBI Taxonomy" id="371142"/>
    <lineage>
        <taxon>Bacteria</taxon>
        <taxon>Pseudomonadati</taxon>
        <taxon>Bacteroidota</taxon>
        <taxon>Sphingobacteriia</taxon>
        <taxon>Sphingobacteriales</taxon>
        <taxon>Sphingobacteriaceae</taxon>
        <taxon>Sphingobacterium</taxon>
    </lineage>
</organism>
<protein>
    <submittedName>
        <fullName evidence="7">FAD-dependent oxidoreductase</fullName>
    </submittedName>
</protein>
<keyword evidence="4" id="KW-0411">Iron-sulfur</keyword>
<dbReference type="EMBL" id="JBHTKY010000019">
    <property type="protein sequence ID" value="MFD1166456.1"/>
    <property type="molecule type" value="Genomic_DNA"/>
</dbReference>
<name>A0ABW3RNP0_9SPHI</name>
<dbReference type="PANTHER" id="PTHR13847">
    <property type="entry name" value="SARCOSINE DEHYDROGENASE-RELATED"/>
    <property type="match status" value="1"/>
</dbReference>
<sequence>MFRDGARKSMWQAEIKRYGTVFSEDLRYDVVIIGGGITGVSTAHRLQLSGLNCLLLEAKNLGFGTTGGTTAHLNDFFDTTFKEAIGKFGLDNACLLVDAGKEAMRVFHSNVTQHSVDCDFEEKTAELFAVDEDQVSQLEDIVDGAKQVGYQMHYTDRIDFPIPFRKAVRIPGQAQFHPIKYIRALAEVFIENGGAVVENCLCESHEESEEGVLLHTSLGEVRAKHAVFATHTPPGISLLHFTTAPYRSYVIAFSLKGNSYPSTLGYDLYDSYHYYRTHQIDGKKMVIADGEDHKTGHTGDAGACFSRLEDHCRQQFDVDRVEYAWSSQYFEPADGLPSIGVLPSSEGRVFVATGFRGNGMTFGTLSSAIITDLINEGSSRYEALFNPKRFRPTAGFTTFIKENATVLKDMIGDKIGMERIRSLAEIGAGEAKVIRHEGRSYAVFAEQDGELHVLRSTCPHAKCEVRWNNAELSWDCPCHGSRFNVNGQILNGPTTTGLERIE</sequence>
<dbReference type="Gene3D" id="3.50.50.60">
    <property type="entry name" value="FAD/NAD(P)-binding domain"/>
    <property type="match status" value="1"/>
</dbReference>
<dbReference type="InterPro" id="IPR036922">
    <property type="entry name" value="Rieske_2Fe-2S_sf"/>
</dbReference>
<dbReference type="Gene3D" id="3.30.9.10">
    <property type="entry name" value="D-Amino Acid Oxidase, subunit A, domain 2"/>
    <property type="match status" value="1"/>
</dbReference>
<keyword evidence="1" id="KW-0001">2Fe-2S</keyword>
<dbReference type="InterPro" id="IPR005805">
    <property type="entry name" value="Rieske_Fe-S_prot_C"/>
</dbReference>
<evidence type="ECO:0000256" key="2">
    <source>
        <dbReference type="ARBA" id="ARBA00022723"/>
    </source>
</evidence>
<dbReference type="Pfam" id="PF00355">
    <property type="entry name" value="Rieske"/>
    <property type="match status" value="1"/>
</dbReference>
<dbReference type="SUPFAM" id="SSF50022">
    <property type="entry name" value="ISP domain"/>
    <property type="match status" value="1"/>
</dbReference>
<dbReference type="PANTHER" id="PTHR13847:SF281">
    <property type="entry name" value="FAD DEPENDENT OXIDOREDUCTASE DOMAIN-CONTAINING PROTEIN"/>
    <property type="match status" value="1"/>
</dbReference>
<evidence type="ECO:0000256" key="4">
    <source>
        <dbReference type="ARBA" id="ARBA00023014"/>
    </source>
</evidence>
<keyword evidence="2" id="KW-0479">Metal-binding</keyword>
<dbReference type="PROSITE" id="PS51296">
    <property type="entry name" value="RIESKE"/>
    <property type="match status" value="1"/>
</dbReference>